<evidence type="ECO:0000313" key="1">
    <source>
        <dbReference type="EMBL" id="KAJ2677633.1"/>
    </source>
</evidence>
<dbReference type="OrthoDB" id="5527875at2759"/>
<dbReference type="AlphaFoldDB" id="A0A9W8G7W7"/>
<evidence type="ECO:0000313" key="2">
    <source>
        <dbReference type="Proteomes" id="UP001151518"/>
    </source>
</evidence>
<accession>A0A9W8G7W7</accession>
<comment type="caution">
    <text evidence="1">The sequence shown here is derived from an EMBL/GenBank/DDBJ whole genome shotgun (WGS) entry which is preliminary data.</text>
</comment>
<protein>
    <submittedName>
        <fullName evidence="1">Uncharacterized protein</fullName>
    </submittedName>
</protein>
<organism evidence="1 2">
    <name type="scientific">Coemansia spiralis</name>
    <dbReference type="NCBI Taxonomy" id="417178"/>
    <lineage>
        <taxon>Eukaryota</taxon>
        <taxon>Fungi</taxon>
        <taxon>Fungi incertae sedis</taxon>
        <taxon>Zoopagomycota</taxon>
        <taxon>Kickxellomycotina</taxon>
        <taxon>Kickxellomycetes</taxon>
        <taxon>Kickxellales</taxon>
        <taxon>Kickxellaceae</taxon>
        <taxon>Coemansia</taxon>
    </lineage>
</organism>
<sequence length="676" mass="75213">MKPPVAERIPDECLLLILDYLWDDHLVSRFIERRSEFSRDYDQMRIHHMLSARAISPIHVCRSWRQSAIRRYFRYVSIGLLCATTTSGGSLSPLPPSARPFVHTLLLQVDTSDDNCHLGLAASGLSRLLPYDLPQVRSLGLCVCDSILRHSHHMAGWFVSCLQRGAVMENHLAFEILNKLPALDSVWFQSTTMAGLLAQSLVRTLTNYPSFVRQQKQSRWASGMPSSLLVPKNTGTVQVSAIHLLSATRNDGDTAVDIIRECARGIRYLCLGKVSGGVLSSLTHYYNEGLSAHVDGDNGNVAVYPQLHRLLFAVDMHVHLRSTNTQPQNGSTGTCPFPALEELYFDHTLSSGLPLEEWYAPLYDVFLKYADMKLKYLTFPIVYNTQRTVSRRNCPELVSLRHIKCCWATGIWSASQADSDSTRVLKAIATIPKLTRYVHPAYIEELSGLPTEISCTELAYLDLYGWPLTLDNLLWILRTFARLETLRVTMIPSAEPQDQNGQQLDLHNISALANPTDGDLTFPQGFIPCRVTNVAIGAASSDLGEIELSRLFAILISLPSISSISLYSNAYSFFKANLEIPCDASYTSIPYVPNVRIANLDSVGLSGQSIRERHHHSFRVHNSTSAESLTVSFVRRIASHSANLASGRPAATQNAPNTDSSSNNGWHLIHRLLLGE</sequence>
<dbReference type="Proteomes" id="UP001151518">
    <property type="component" value="Unassembled WGS sequence"/>
</dbReference>
<gene>
    <name evidence="1" type="ORF">GGI25_003023</name>
</gene>
<dbReference type="EMBL" id="JANBTW010000030">
    <property type="protein sequence ID" value="KAJ2677633.1"/>
    <property type="molecule type" value="Genomic_DNA"/>
</dbReference>
<proteinExistence type="predicted"/>
<reference evidence="1" key="1">
    <citation type="submission" date="2022-07" db="EMBL/GenBank/DDBJ databases">
        <title>Phylogenomic reconstructions and comparative analyses of Kickxellomycotina fungi.</title>
        <authorList>
            <person name="Reynolds N.K."/>
            <person name="Stajich J.E."/>
            <person name="Barry K."/>
            <person name="Grigoriev I.V."/>
            <person name="Crous P."/>
            <person name="Smith M.E."/>
        </authorList>
    </citation>
    <scope>NUCLEOTIDE SEQUENCE</scope>
    <source>
        <strain evidence="1">NRRL 3115</strain>
    </source>
</reference>
<name>A0A9W8G7W7_9FUNG</name>